<dbReference type="PROSITE" id="PS50110">
    <property type="entry name" value="RESPONSE_REGULATORY"/>
    <property type="match status" value="1"/>
</dbReference>
<dbReference type="AlphaFoldDB" id="A0A517R2H5"/>
<dbReference type="InterPro" id="IPR052893">
    <property type="entry name" value="TCS_response_regulator"/>
</dbReference>
<sequence length="157" mass="17817">MQRDRTVGRPMEILLVEDSLTAARLTMATLRGGHLQHRITWVPNGEEAIEFVFQRGKFSRAPRPDLILLDLGLPKRDGREVLQEIKADPDLLQIPIVVLTASTSEEDRIVSERLKVESYLTKPIDMNRFLEVIKELSRFWRADMILPGPAASSQQSG</sequence>
<dbReference type="RefSeq" id="WP_145364137.1">
    <property type="nucleotide sequence ID" value="NZ_CP036268.1"/>
</dbReference>
<proteinExistence type="predicted"/>
<dbReference type="GO" id="GO:0000160">
    <property type="term" value="P:phosphorelay signal transduction system"/>
    <property type="evidence" value="ECO:0007669"/>
    <property type="project" value="InterPro"/>
</dbReference>
<evidence type="ECO:0000313" key="4">
    <source>
        <dbReference type="Proteomes" id="UP000317318"/>
    </source>
</evidence>
<dbReference type="InterPro" id="IPR011006">
    <property type="entry name" value="CheY-like_superfamily"/>
</dbReference>
<protein>
    <submittedName>
        <fullName evidence="3">Response regulator rcp1</fullName>
    </submittedName>
</protein>
<feature type="modified residue" description="4-aspartylphosphate" evidence="1">
    <location>
        <position position="70"/>
    </location>
</feature>
<dbReference type="PANTHER" id="PTHR44520:SF2">
    <property type="entry name" value="RESPONSE REGULATOR RCP1"/>
    <property type="match status" value="1"/>
</dbReference>
<dbReference type="EMBL" id="CP036268">
    <property type="protein sequence ID" value="QDT38085.1"/>
    <property type="molecule type" value="Genomic_DNA"/>
</dbReference>
<dbReference type="Pfam" id="PF00072">
    <property type="entry name" value="Response_reg"/>
    <property type="match status" value="1"/>
</dbReference>
<dbReference type="Proteomes" id="UP000317318">
    <property type="component" value="Chromosome"/>
</dbReference>
<feature type="domain" description="Response regulatory" evidence="2">
    <location>
        <begin position="12"/>
        <end position="137"/>
    </location>
</feature>
<name>A0A517R2H5_9PLAN</name>
<dbReference type="SMART" id="SM00448">
    <property type="entry name" value="REC"/>
    <property type="match status" value="1"/>
</dbReference>
<dbReference type="InterPro" id="IPR001789">
    <property type="entry name" value="Sig_transdc_resp-reg_receiver"/>
</dbReference>
<gene>
    <name evidence="3" type="primary">rcp1_2</name>
    <name evidence="3" type="ORF">Pan189_24700</name>
</gene>
<dbReference type="OrthoDB" id="195863at2"/>
<dbReference type="PANTHER" id="PTHR44520">
    <property type="entry name" value="RESPONSE REGULATOR RCP1-RELATED"/>
    <property type="match status" value="1"/>
</dbReference>
<organism evidence="3 4">
    <name type="scientific">Stratiformator vulcanicus</name>
    <dbReference type="NCBI Taxonomy" id="2527980"/>
    <lineage>
        <taxon>Bacteria</taxon>
        <taxon>Pseudomonadati</taxon>
        <taxon>Planctomycetota</taxon>
        <taxon>Planctomycetia</taxon>
        <taxon>Planctomycetales</taxon>
        <taxon>Planctomycetaceae</taxon>
        <taxon>Stratiformator</taxon>
    </lineage>
</organism>
<dbReference type="SUPFAM" id="SSF52172">
    <property type="entry name" value="CheY-like"/>
    <property type="match status" value="1"/>
</dbReference>
<accession>A0A517R2H5</accession>
<evidence type="ECO:0000259" key="2">
    <source>
        <dbReference type="PROSITE" id="PS50110"/>
    </source>
</evidence>
<dbReference type="Gene3D" id="3.40.50.2300">
    <property type="match status" value="1"/>
</dbReference>
<evidence type="ECO:0000256" key="1">
    <source>
        <dbReference type="PROSITE-ProRule" id="PRU00169"/>
    </source>
</evidence>
<keyword evidence="1" id="KW-0597">Phosphoprotein</keyword>
<dbReference type="KEGG" id="svp:Pan189_24700"/>
<keyword evidence="4" id="KW-1185">Reference proteome</keyword>
<reference evidence="3 4" key="1">
    <citation type="submission" date="2019-02" db="EMBL/GenBank/DDBJ databases">
        <title>Deep-cultivation of Planctomycetes and their phenomic and genomic characterization uncovers novel biology.</title>
        <authorList>
            <person name="Wiegand S."/>
            <person name="Jogler M."/>
            <person name="Boedeker C."/>
            <person name="Pinto D."/>
            <person name="Vollmers J."/>
            <person name="Rivas-Marin E."/>
            <person name="Kohn T."/>
            <person name="Peeters S.H."/>
            <person name="Heuer A."/>
            <person name="Rast P."/>
            <person name="Oberbeckmann S."/>
            <person name="Bunk B."/>
            <person name="Jeske O."/>
            <person name="Meyerdierks A."/>
            <person name="Storesund J.E."/>
            <person name="Kallscheuer N."/>
            <person name="Luecker S."/>
            <person name="Lage O.M."/>
            <person name="Pohl T."/>
            <person name="Merkel B.J."/>
            <person name="Hornburger P."/>
            <person name="Mueller R.-W."/>
            <person name="Bruemmer F."/>
            <person name="Labrenz M."/>
            <person name="Spormann A.M."/>
            <person name="Op den Camp H."/>
            <person name="Overmann J."/>
            <person name="Amann R."/>
            <person name="Jetten M.S.M."/>
            <person name="Mascher T."/>
            <person name="Medema M.H."/>
            <person name="Devos D.P."/>
            <person name="Kaster A.-K."/>
            <person name="Ovreas L."/>
            <person name="Rohde M."/>
            <person name="Galperin M.Y."/>
            <person name="Jogler C."/>
        </authorList>
    </citation>
    <scope>NUCLEOTIDE SEQUENCE [LARGE SCALE GENOMIC DNA]</scope>
    <source>
        <strain evidence="3 4">Pan189</strain>
    </source>
</reference>
<dbReference type="CDD" id="cd17557">
    <property type="entry name" value="REC_Rcp-like"/>
    <property type="match status" value="1"/>
</dbReference>
<evidence type="ECO:0000313" key="3">
    <source>
        <dbReference type="EMBL" id="QDT38085.1"/>
    </source>
</evidence>